<dbReference type="OrthoDB" id="6430362at2759"/>
<protein>
    <submittedName>
        <fullName evidence="1">Uncharacterized protein</fullName>
    </submittedName>
</protein>
<evidence type="ECO:0000313" key="1">
    <source>
        <dbReference type="EMBL" id="GBM51529.1"/>
    </source>
</evidence>
<dbReference type="Proteomes" id="UP000499080">
    <property type="component" value="Unassembled WGS sequence"/>
</dbReference>
<dbReference type="AlphaFoldDB" id="A0A4Y2GFP5"/>
<proteinExistence type="predicted"/>
<keyword evidence="2" id="KW-1185">Reference proteome</keyword>
<accession>A0A4Y2GFP5</accession>
<dbReference type="EMBL" id="BGPR01001340">
    <property type="protein sequence ID" value="GBM51529.1"/>
    <property type="molecule type" value="Genomic_DNA"/>
</dbReference>
<gene>
    <name evidence="1" type="ORF">AVEN_74705_1</name>
</gene>
<reference evidence="1 2" key="1">
    <citation type="journal article" date="2019" name="Sci. Rep.">
        <title>Orb-weaving spider Araneus ventricosus genome elucidates the spidroin gene catalogue.</title>
        <authorList>
            <person name="Kono N."/>
            <person name="Nakamura H."/>
            <person name="Ohtoshi R."/>
            <person name="Moran D.A.P."/>
            <person name="Shinohara A."/>
            <person name="Yoshida Y."/>
            <person name="Fujiwara M."/>
            <person name="Mori M."/>
            <person name="Tomita M."/>
            <person name="Arakawa K."/>
        </authorList>
    </citation>
    <scope>NUCLEOTIDE SEQUENCE [LARGE SCALE GENOMIC DNA]</scope>
</reference>
<organism evidence="1 2">
    <name type="scientific">Araneus ventricosus</name>
    <name type="common">Orbweaver spider</name>
    <name type="synonym">Epeira ventricosa</name>
    <dbReference type="NCBI Taxonomy" id="182803"/>
    <lineage>
        <taxon>Eukaryota</taxon>
        <taxon>Metazoa</taxon>
        <taxon>Ecdysozoa</taxon>
        <taxon>Arthropoda</taxon>
        <taxon>Chelicerata</taxon>
        <taxon>Arachnida</taxon>
        <taxon>Araneae</taxon>
        <taxon>Araneomorphae</taxon>
        <taxon>Entelegynae</taxon>
        <taxon>Araneoidea</taxon>
        <taxon>Araneidae</taxon>
        <taxon>Araneus</taxon>
    </lineage>
</organism>
<name>A0A4Y2GFP5_ARAVE</name>
<comment type="caution">
    <text evidence="1">The sequence shown here is derived from an EMBL/GenBank/DDBJ whole genome shotgun (WGS) entry which is preliminary data.</text>
</comment>
<sequence>MATLCLQNFEIPNIWDLEKLGIVDPTEQKATKLLEDVILTHFQETVKKIDNRYEVALPCLAGHPPVYDMYDVAESRLHSVTKHLLKENISEAYNDVLRQWQRDGITETISEDEISNPGHYLQRKPVIKPSSATTKVRPVFDASFK</sequence>
<evidence type="ECO:0000313" key="2">
    <source>
        <dbReference type="Proteomes" id="UP000499080"/>
    </source>
</evidence>